<dbReference type="GO" id="GO:0005737">
    <property type="term" value="C:cytoplasm"/>
    <property type="evidence" value="ECO:0007669"/>
    <property type="project" value="UniProtKB-SubCell"/>
</dbReference>
<evidence type="ECO:0000256" key="9">
    <source>
        <dbReference type="SAM" id="MobiDB-lite"/>
    </source>
</evidence>
<accession>A0A8B7NJK5</accession>
<dbReference type="GO" id="GO:0005525">
    <property type="term" value="F:GTP binding"/>
    <property type="evidence" value="ECO:0007669"/>
    <property type="project" value="UniProtKB-KW"/>
</dbReference>
<keyword evidence="4" id="KW-0963">Cytoplasm</keyword>
<feature type="region of interest" description="Disordered" evidence="9">
    <location>
        <begin position="1"/>
        <end position="79"/>
    </location>
</feature>
<dbReference type="GO" id="GO:0016757">
    <property type="term" value="F:glycosyltransferase activity"/>
    <property type="evidence" value="ECO:0007669"/>
    <property type="project" value="UniProtKB-KW"/>
</dbReference>
<dbReference type="AlphaFoldDB" id="A0A8B7NJK5"/>
<dbReference type="Pfam" id="PF14681">
    <property type="entry name" value="UPRTase"/>
    <property type="match status" value="1"/>
</dbReference>
<keyword evidence="6" id="KW-0342">GTP-binding</keyword>
<reference evidence="12" key="1">
    <citation type="submission" date="2025-08" db="UniProtKB">
        <authorList>
            <consortium name="RefSeq"/>
        </authorList>
    </citation>
    <scope>IDENTIFICATION</scope>
    <source>
        <tissue evidence="12">Whole organism</tissue>
    </source>
</reference>
<dbReference type="SUPFAM" id="SSF53271">
    <property type="entry name" value="PRTase-like"/>
    <property type="match status" value="1"/>
</dbReference>
<keyword evidence="5" id="KW-0547">Nucleotide-binding</keyword>
<organism evidence="11 12">
    <name type="scientific">Hyalella azteca</name>
    <name type="common">Amphipod</name>
    <dbReference type="NCBI Taxonomy" id="294128"/>
    <lineage>
        <taxon>Eukaryota</taxon>
        <taxon>Metazoa</taxon>
        <taxon>Ecdysozoa</taxon>
        <taxon>Arthropoda</taxon>
        <taxon>Crustacea</taxon>
        <taxon>Multicrustacea</taxon>
        <taxon>Malacostraca</taxon>
        <taxon>Eumalacostraca</taxon>
        <taxon>Peracarida</taxon>
        <taxon>Amphipoda</taxon>
        <taxon>Senticaudata</taxon>
        <taxon>Talitrida</taxon>
        <taxon>Talitroidea</taxon>
        <taxon>Hyalellidae</taxon>
        <taxon>Hyalella</taxon>
    </lineage>
</organism>
<evidence type="ECO:0000259" key="10">
    <source>
        <dbReference type="Pfam" id="PF14681"/>
    </source>
</evidence>
<comment type="subcellular location">
    <subcellularLocation>
        <location evidence="2">Cytoplasm</location>
    </subcellularLocation>
    <subcellularLocation>
        <location evidence="1">Nucleus</location>
    </subcellularLocation>
</comment>
<dbReference type="KEGG" id="hazt:108670856"/>
<dbReference type="Proteomes" id="UP000694843">
    <property type="component" value="Unplaced"/>
</dbReference>
<evidence type="ECO:0000256" key="5">
    <source>
        <dbReference type="ARBA" id="ARBA00022741"/>
    </source>
</evidence>
<evidence type="ECO:0000256" key="8">
    <source>
        <dbReference type="ARBA" id="ARBA00044193"/>
    </source>
</evidence>
<evidence type="ECO:0000256" key="4">
    <source>
        <dbReference type="ARBA" id="ARBA00022490"/>
    </source>
</evidence>
<evidence type="ECO:0000256" key="2">
    <source>
        <dbReference type="ARBA" id="ARBA00004496"/>
    </source>
</evidence>
<dbReference type="GO" id="GO:0005634">
    <property type="term" value="C:nucleus"/>
    <property type="evidence" value="ECO:0007669"/>
    <property type="project" value="UniProtKB-SubCell"/>
</dbReference>
<evidence type="ECO:0000256" key="6">
    <source>
        <dbReference type="ARBA" id="ARBA00023134"/>
    </source>
</evidence>
<dbReference type="Gene3D" id="3.40.50.2020">
    <property type="match status" value="1"/>
</dbReference>
<evidence type="ECO:0000256" key="3">
    <source>
        <dbReference type="ARBA" id="ARBA00009516"/>
    </source>
</evidence>
<comment type="similarity">
    <text evidence="3">Belongs to the UPRTase family.</text>
</comment>
<keyword evidence="7" id="KW-0539">Nucleus</keyword>
<dbReference type="CDD" id="cd06223">
    <property type="entry name" value="PRTases_typeI"/>
    <property type="match status" value="1"/>
</dbReference>
<feature type="compositionally biased region" description="Low complexity" evidence="9">
    <location>
        <begin position="19"/>
        <end position="35"/>
    </location>
</feature>
<keyword evidence="12" id="KW-0328">Glycosyltransferase</keyword>
<proteinExistence type="inferred from homology"/>
<dbReference type="FunFam" id="3.40.50.2020:FF:000026">
    <property type="entry name" value="Uracil phosphoribosyltransferase homolog"/>
    <property type="match status" value="1"/>
</dbReference>
<feature type="domain" description="Phosphoribosyltransferase" evidence="10">
    <location>
        <begin position="87"/>
        <end position="267"/>
    </location>
</feature>
<keyword evidence="11" id="KW-1185">Reference proteome</keyword>
<sequence length="282" mass="31031">MGTMSEVVGVVAPFDKRPSSPAASPSPSKTPKASPLAQPLPTEQPPSDRIRPNIEPQNKEGAVSAEDGEDSGHGSVESYGPHLRLITANRQVKELQTILRDKNTSRSDFKFYADRLIRLVIEEGLNQLPYGECTIVTPTGCQYQGLQFTKGNCGVSIVRSGEAMEHGLRLCCRSIRIGKILVESDADTHEARVVYAKFPDDISQRKVLLMYPIMSSGNTVVKSMRVLKEHEVEEHNVILLNLFSTPSAARTLTTAFPQMRILTSEVHAVAPNHFGQKYFGTD</sequence>
<keyword evidence="12" id="KW-0808">Transferase</keyword>
<dbReference type="InterPro" id="IPR029057">
    <property type="entry name" value="PRTase-like"/>
</dbReference>
<dbReference type="InterPro" id="IPR000836">
    <property type="entry name" value="PRTase_dom"/>
</dbReference>
<dbReference type="CTD" id="38655"/>
<name>A0A8B7NJK5_HYAAZ</name>
<dbReference type="OMA" id="NLFCTPM"/>
<dbReference type="GeneID" id="108670856"/>
<protein>
    <recommendedName>
        <fullName evidence="8">Uracil phosphoribosyltransferase homolog</fullName>
    </recommendedName>
</protein>
<evidence type="ECO:0000313" key="11">
    <source>
        <dbReference type="Proteomes" id="UP000694843"/>
    </source>
</evidence>
<dbReference type="OrthoDB" id="106623at2759"/>
<evidence type="ECO:0000256" key="7">
    <source>
        <dbReference type="ARBA" id="ARBA00023242"/>
    </source>
</evidence>
<evidence type="ECO:0000256" key="1">
    <source>
        <dbReference type="ARBA" id="ARBA00004123"/>
    </source>
</evidence>
<gene>
    <name evidence="12" type="primary">LOC108670856</name>
</gene>
<evidence type="ECO:0000313" key="12">
    <source>
        <dbReference type="RefSeq" id="XP_018013835.1"/>
    </source>
</evidence>
<dbReference type="RefSeq" id="XP_018013835.1">
    <property type="nucleotide sequence ID" value="XM_018158346.2"/>
</dbReference>